<keyword evidence="2" id="KW-0472">Membrane</keyword>
<dbReference type="PANTHER" id="PTHR34720">
    <property type="entry name" value="MICROCYSTIN DEPENDENT PROTEIN"/>
    <property type="match status" value="1"/>
</dbReference>
<feature type="transmembrane region" description="Helical" evidence="2">
    <location>
        <begin position="32"/>
        <end position="55"/>
    </location>
</feature>
<dbReference type="InterPro" id="IPR015919">
    <property type="entry name" value="Cadherin-like_sf"/>
</dbReference>
<dbReference type="SUPFAM" id="SSF49313">
    <property type="entry name" value="Cadherin-like"/>
    <property type="match status" value="1"/>
</dbReference>
<name>A0A9Q9P9Y2_9MICO</name>
<dbReference type="Proteomes" id="UP001062223">
    <property type="component" value="Chromosome"/>
</dbReference>
<evidence type="ECO:0000313" key="5">
    <source>
        <dbReference type="Proteomes" id="UP001062223"/>
    </source>
</evidence>
<feature type="region of interest" description="Disordered" evidence="1">
    <location>
        <begin position="1"/>
        <end position="25"/>
    </location>
</feature>
<dbReference type="GO" id="GO:0016020">
    <property type="term" value="C:membrane"/>
    <property type="evidence" value="ECO:0007669"/>
    <property type="project" value="InterPro"/>
</dbReference>
<dbReference type="Gene3D" id="2.60.40.2810">
    <property type="match status" value="1"/>
</dbReference>
<organism evidence="4 5">
    <name type="scientific">Curtobacterium poinsettiae</name>
    <dbReference type="NCBI Taxonomy" id="159612"/>
    <lineage>
        <taxon>Bacteria</taxon>
        <taxon>Bacillati</taxon>
        <taxon>Actinomycetota</taxon>
        <taxon>Actinomycetes</taxon>
        <taxon>Micrococcales</taxon>
        <taxon>Microbacteriaceae</taxon>
        <taxon>Curtobacterium</taxon>
    </lineage>
</organism>
<dbReference type="Pfam" id="PF20674">
    <property type="entry name" value="SpaA_3"/>
    <property type="match status" value="1"/>
</dbReference>
<dbReference type="EMBL" id="CP106879">
    <property type="protein sequence ID" value="UYC81950.1"/>
    <property type="molecule type" value="Genomic_DNA"/>
</dbReference>
<feature type="transmembrane region" description="Helical" evidence="2">
    <location>
        <begin position="1811"/>
        <end position="1837"/>
    </location>
</feature>
<sequence length="1856" mass="184306">MQRTNPGTAVPTDGPDRPVGTRATRRPGLRAVAVLGAALLVGTGLTATSAVVAAAPASAVSATKDGAMVCTPQETLYAIDGTGKVVAVDISTGASRGTTADVTNLGTGANNGLGISREGVSMFAASNNQTATLRQFDPKTGVASDPVATDKTRTVIRGAVNPVTGIYYYGDNAGWLGAYDPSTGKYLGQVGQINGLTKRNAADTANANGDFAFSSRGLFFVVAANKVYRVNVDQVPATAGTTAMSTTEIATLPASTNSPGIAFSSDGYLYVSNTVTTNSVATTTIYQLDPTSGKEVRSFPIVGNYAASDLASCNYADTVTGAASVDQRWGSGDQFTLAISGGGIDPATAGVSGTTTGSATGVQAQKAGAVLTTPNKDYTVEQTAAGTTDLANYDTTWKAVDQTTGTTVASGTGTTGTFTFPAATTADGTDVLVTFANTLKATHVTTSSDTATTPTGTALSVPAASGVLANDRGTGLSVVSNTTPAHGTATVAADGSYTYTPASGFSGSDTFQYTAKDSSAQTSTSTVTVTVAPKGSDDAYSVHAGKVLKVNAADGVLANDRGSDLTLTGHGQPSHGLVKVAADGSFSYGAEKGYSGPDSFTYTAKDGSGATVTATVRLTVLPTASADAVTATAGSTTTGNLLANDLGTGLTVTGNSTPAHGSATVRPDGSYSYTPAAGFSGTDSFTYTVTDGSGGTDTVTVTVQVAPAAQDDTVKVAAGGTATAGTRATGVLGNDSGTGLTVASNTSPSHGALTLDQATGTFTYTPTEGYSGPDAFTYTAVDRSGSPSTATVSITVNPTIGADSASTDAGTPVTIDVQVNDRGSDLETTIVTGPSHGTAVVAADGSVEYTPTAGTSGSDSFTYTVTDGSGVTTGAATVTITVRPVATADTVSSRSDEALTIDAAALTGNDRGTGLTVTDVTAGGAGNGTGTGETGATRGTVTLDRAAGRVVYTPADGFSGTDTFTYTVTDTAGSSTTGTVTVVVGPRATADTATATAGSTLTVAKGDGVLANDRGTGLTAVVDQQPAHGTVELAANGSYTYTPKDGFSGTDTFTYTVTDPAGRTTTGTVTVTVRPGTEPDTVTVAAGGSTTVTSGALTANDHGTGLTVVSVTDGKNGTATRNGDGTVTYTPKDGFSGTDTVTYTVTDPSGATNTGTVTVTVTPVAGGGSTSAEADATTTVPAGTGLLDGAKGTDLAVTDHTKPSHGEVTVDEDGSYTYKPEPGYSGPDGFDYTVTDGSGGTTTGTVTIVVAPKAAADTATTSAATPVDVAVTGNDSGTALAVTAVSKPGHGTATTTGSTTAGASSVTYTPADGFSGTDTFTYTVTDPTGGTATATVTVTVTPTAVADALRTAANTALPISGATLTGNDRGAGLTVTAHGRAEHGTVTEGTEPGSLVYTPAKGFSGADTFEYTVTDGAGRTSTATVTVVVGVAAVDHWHTMSTNRSMRMAADRGVLVGDSGRGLWAAMETKPFNGTLSLEKDGSYVYTPTANWSGRDWFTYSANDADGTAAFARVVIDVAPAAKDDKVTTTAGKTVRVAGHGVLGNDHGDALTVVAVGHARHGTASIAADGTFVYTPAKGFSGTDTVTYRAQDSMEQQVDATVTITVGIAAADDSGHTVSGTPVARDARHGLLADDQGTGLTAAPGRKPAHGTVTIQRNGAYVYTPAAGFTGTDTFTYTVTDASGQTATATATMTVVAAAVATDDSATGIVGHRVVVDPLDNDSATGGARFEPGTLHLLDPESGTPTDRVVAADQGTWTVRDGRVVFTPRDGFAGTAFVGYAVTDSAGQTVTATVTVTFPTGLAAIVHGTELAFTGVTGLVGLGLAALALVLAGVLLVTRRRIAVRVVPGIRRSARP</sequence>
<dbReference type="PANTHER" id="PTHR34720:SF9">
    <property type="entry name" value="BLR4714 PROTEIN"/>
    <property type="match status" value="1"/>
</dbReference>
<dbReference type="NCBIfam" id="NF012211">
    <property type="entry name" value="tand_rpt_95"/>
    <property type="match status" value="14"/>
</dbReference>
<keyword evidence="2" id="KW-1133">Transmembrane helix</keyword>
<reference evidence="4" key="1">
    <citation type="submission" date="2022-09" db="EMBL/GenBank/DDBJ databases">
        <title>Taxonomy of Curtobacterium flaccumfaciens.</title>
        <authorList>
            <person name="Osdaghi E."/>
            <person name="Taghavi S.M."/>
            <person name="Hamidizade M."/>
            <person name="Abachi H."/>
            <person name="Fazliarab A."/>
            <person name="Baeyen S."/>
            <person name="Portier P."/>
            <person name="Van Vaerenbergh J."/>
            <person name="Jacques M.-A."/>
        </authorList>
    </citation>
    <scope>NUCLEOTIDE SEQUENCE</scope>
    <source>
        <strain evidence="4">AGQB46</strain>
    </source>
</reference>
<evidence type="ECO:0000259" key="3">
    <source>
        <dbReference type="Pfam" id="PF20674"/>
    </source>
</evidence>
<feature type="domain" description="SpaA-like prealbumin fold" evidence="3">
    <location>
        <begin position="326"/>
        <end position="438"/>
    </location>
</feature>
<dbReference type="InterPro" id="IPR048834">
    <property type="entry name" value="SpaA_pre-album"/>
</dbReference>
<protein>
    <submittedName>
        <fullName evidence="4">Ig-like domain-containing protein</fullName>
    </submittedName>
</protein>
<evidence type="ECO:0000256" key="1">
    <source>
        <dbReference type="SAM" id="MobiDB-lite"/>
    </source>
</evidence>
<gene>
    <name evidence="4" type="ORF">OE229_05660</name>
</gene>
<dbReference type="RefSeq" id="WP_262136880.1">
    <property type="nucleotide sequence ID" value="NZ_CP106879.1"/>
</dbReference>
<dbReference type="SUPFAM" id="SSF63829">
    <property type="entry name" value="Calcium-dependent phosphotriesterase"/>
    <property type="match status" value="1"/>
</dbReference>
<keyword evidence="2" id="KW-0812">Transmembrane</keyword>
<accession>A0A9Q9P9Y2</accession>
<proteinExistence type="predicted"/>
<evidence type="ECO:0000313" key="4">
    <source>
        <dbReference type="EMBL" id="UYC81950.1"/>
    </source>
</evidence>
<dbReference type="KEGG" id="cpoi:OE229_05660"/>
<dbReference type="GO" id="GO:0005509">
    <property type="term" value="F:calcium ion binding"/>
    <property type="evidence" value="ECO:0007669"/>
    <property type="project" value="InterPro"/>
</dbReference>
<dbReference type="Gene3D" id="2.60.40.3440">
    <property type="match status" value="14"/>
</dbReference>
<evidence type="ECO:0000256" key="2">
    <source>
        <dbReference type="SAM" id="Phobius"/>
    </source>
</evidence>
<dbReference type="Pfam" id="PF17963">
    <property type="entry name" value="Big_9"/>
    <property type="match status" value="15"/>
</dbReference>